<reference evidence="3 4" key="1">
    <citation type="submission" date="2024-06" db="EMBL/GenBank/DDBJ databases">
        <title>Genomic Encyclopedia of Type Strains, Phase IV (KMG-IV): sequencing the most valuable type-strain genomes for metagenomic binning, comparative biology and taxonomic classification.</title>
        <authorList>
            <person name="Goeker M."/>
        </authorList>
    </citation>
    <scope>NUCLEOTIDE SEQUENCE [LARGE SCALE GENOMIC DNA]</scope>
    <source>
        <strain evidence="3 4">DSM 29846</strain>
    </source>
</reference>
<keyword evidence="4" id="KW-1185">Reference proteome</keyword>
<dbReference type="Pfam" id="PF13660">
    <property type="entry name" value="DUF4147"/>
    <property type="match status" value="1"/>
</dbReference>
<name>A0ABV2HME0_9HYPH</name>
<dbReference type="EC" id="1.1.1.81" evidence="3"/>
<dbReference type="Pfam" id="PF05161">
    <property type="entry name" value="MOFRL"/>
    <property type="match status" value="1"/>
</dbReference>
<organism evidence="3 4">
    <name type="scientific">Mesorhizobium shonense</name>
    <dbReference type="NCBI Taxonomy" id="1209948"/>
    <lineage>
        <taxon>Bacteria</taxon>
        <taxon>Pseudomonadati</taxon>
        <taxon>Pseudomonadota</taxon>
        <taxon>Alphaproteobacteria</taxon>
        <taxon>Hyphomicrobiales</taxon>
        <taxon>Phyllobacteriaceae</taxon>
        <taxon>Mesorhizobium</taxon>
    </lineage>
</organism>
<dbReference type="InterPro" id="IPR037035">
    <property type="entry name" value="GK-like_C_sf"/>
</dbReference>
<dbReference type="PANTHER" id="PTHR12227:SF0">
    <property type="entry name" value="GLYCERATE KINASE"/>
    <property type="match status" value="1"/>
</dbReference>
<dbReference type="Gene3D" id="3.40.1480.10">
    <property type="entry name" value="MOFRL domain"/>
    <property type="match status" value="1"/>
</dbReference>
<dbReference type="GO" id="GO:0016618">
    <property type="term" value="F:hydroxypyruvate reductase [NAD(P)H] activity"/>
    <property type="evidence" value="ECO:0007669"/>
    <property type="project" value="UniProtKB-EC"/>
</dbReference>
<evidence type="ECO:0000313" key="3">
    <source>
        <dbReference type="EMBL" id="MET3591732.1"/>
    </source>
</evidence>
<dbReference type="InterPro" id="IPR038614">
    <property type="entry name" value="GK_N_sf"/>
</dbReference>
<dbReference type="SUPFAM" id="SSF82544">
    <property type="entry name" value="GckA/TtuD-like"/>
    <property type="match status" value="1"/>
</dbReference>
<evidence type="ECO:0000259" key="2">
    <source>
        <dbReference type="Pfam" id="PF13660"/>
    </source>
</evidence>
<feature type="domain" description="MOFRL-associated" evidence="2">
    <location>
        <begin position="18"/>
        <end position="233"/>
    </location>
</feature>
<dbReference type="RefSeq" id="WP_292373670.1">
    <property type="nucleotide sequence ID" value="NZ_JBEPLM010000001.1"/>
</dbReference>
<proteinExistence type="predicted"/>
<accession>A0ABV2HME0</accession>
<dbReference type="Gene3D" id="3.40.50.10180">
    <property type="entry name" value="Glycerate kinase, MOFRL-like N-terminal domain"/>
    <property type="match status" value="1"/>
</dbReference>
<sequence length="428" mass="44561">MVLPGPAPAFMDLRKQAIDLFRMGVAAAEPGPAVVAALERHSERFEKARRVIVIAFGKAACAMTCAALPLIGGKLHKAVAVTNAENAVAIDGVAVITAGHPLPDQGSLDAGRAVENLARSAEHGDLLLVLVSGGGSALLCAPSAGLSLADKISLNDTLIRSGADIREINTVRQHFSRLKGGRLAQLASTADILALIVSDVPNDDVRLVASGPTAPLYASVSHARRVLSKYRIDPPFKGALLSPDERFSEAMSYRIENVVVGSNRISVESVMAKARQHGIRVVKATDWLSGNVRDAAGTLHGIALQHACHAGPVAVVAGGETTVEVSGTGKGGRNQELALRFALANEEKAIRRDWVFLSGGTDGRDGPTDAAGAIVDAGSTFRMRNFGQEPAVLLANNDSYAALATSGDLLMTGATGTNVADLQILLMQ</sequence>
<dbReference type="PANTHER" id="PTHR12227">
    <property type="entry name" value="GLYCERATE KINASE"/>
    <property type="match status" value="1"/>
</dbReference>
<dbReference type="InterPro" id="IPR025286">
    <property type="entry name" value="MOFRL_assoc_dom"/>
</dbReference>
<dbReference type="Proteomes" id="UP001549036">
    <property type="component" value="Unassembled WGS sequence"/>
</dbReference>
<evidence type="ECO:0000259" key="1">
    <source>
        <dbReference type="Pfam" id="PF05161"/>
    </source>
</evidence>
<evidence type="ECO:0000313" key="4">
    <source>
        <dbReference type="Proteomes" id="UP001549036"/>
    </source>
</evidence>
<comment type="caution">
    <text evidence="3">The sequence shown here is derived from an EMBL/GenBank/DDBJ whole genome shotgun (WGS) entry which is preliminary data.</text>
</comment>
<protein>
    <submittedName>
        <fullName evidence="3">Hydroxypyruvate reductase</fullName>
        <ecNumber evidence="3">1.1.1.81</ecNumber>
    </submittedName>
</protein>
<dbReference type="InterPro" id="IPR007835">
    <property type="entry name" value="MOFRL"/>
</dbReference>
<dbReference type="InterPro" id="IPR039760">
    <property type="entry name" value="MOFRL_protein"/>
</dbReference>
<feature type="domain" description="MOFRL" evidence="1">
    <location>
        <begin position="314"/>
        <end position="421"/>
    </location>
</feature>
<keyword evidence="3" id="KW-0560">Oxidoreductase</keyword>
<gene>
    <name evidence="3" type="ORF">ABID26_001111</name>
</gene>
<dbReference type="EMBL" id="JBEPLM010000001">
    <property type="protein sequence ID" value="MET3591732.1"/>
    <property type="molecule type" value="Genomic_DNA"/>
</dbReference>